<gene>
    <name evidence="1" type="ORF">PENSUB_12135</name>
</gene>
<dbReference type="InterPro" id="IPR006175">
    <property type="entry name" value="YjgF/YER057c/UK114"/>
</dbReference>
<dbReference type="PANTHER" id="PTHR43857:SF1">
    <property type="entry name" value="YJGH FAMILY PROTEIN"/>
    <property type="match status" value="1"/>
</dbReference>
<protein>
    <recommendedName>
        <fullName evidence="3">RutC family protein YjgH</fullName>
    </recommendedName>
</protein>
<dbReference type="Gene3D" id="3.30.1330.40">
    <property type="entry name" value="RutC-like"/>
    <property type="match status" value="1"/>
</dbReference>
<dbReference type="PANTHER" id="PTHR43857">
    <property type="entry name" value="BLR7761 PROTEIN"/>
    <property type="match status" value="1"/>
</dbReference>
<sequence length="206" mass="23156">MTVLPLANDLGLEVDAHCSRKGTQCVADTIRNYNGPGNILIAWRHKNMGEIQELLGSYDPLEYPEDRPSSIFIMCTLQFFNYPGTEANSESFHYSQAVKIGTTVKTSGQGGWDESGNITSNIEEQVAIAFENVDKALKEVDSRLSWENVYAVRSYHINVEETFDLVTSKFKKILPNHRPIWTCVEIGKLGIEGMVIEIEVEAYCPF</sequence>
<comment type="caution">
    <text evidence="1">The sequence shown here is derived from an EMBL/GenBank/DDBJ whole genome shotgun (WGS) entry which is preliminary data.</text>
</comment>
<dbReference type="STRING" id="1316194.A0A1Q5T107"/>
<dbReference type="Proteomes" id="UP000186955">
    <property type="component" value="Unassembled WGS sequence"/>
</dbReference>
<evidence type="ECO:0008006" key="3">
    <source>
        <dbReference type="Google" id="ProtNLM"/>
    </source>
</evidence>
<dbReference type="InterPro" id="IPR035959">
    <property type="entry name" value="RutC-like_sf"/>
</dbReference>
<proteinExistence type="predicted"/>
<dbReference type="SUPFAM" id="SSF55298">
    <property type="entry name" value="YjgF-like"/>
    <property type="match status" value="1"/>
</dbReference>
<accession>A0A1Q5T107</accession>
<organism evidence="1 2">
    <name type="scientific">Penicillium subrubescens</name>
    <dbReference type="NCBI Taxonomy" id="1316194"/>
    <lineage>
        <taxon>Eukaryota</taxon>
        <taxon>Fungi</taxon>
        <taxon>Dikarya</taxon>
        <taxon>Ascomycota</taxon>
        <taxon>Pezizomycotina</taxon>
        <taxon>Eurotiomycetes</taxon>
        <taxon>Eurotiomycetidae</taxon>
        <taxon>Eurotiales</taxon>
        <taxon>Aspergillaceae</taxon>
        <taxon>Penicillium</taxon>
    </lineage>
</organism>
<dbReference type="AlphaFoldDB" id="A0A1Q5T107"/>
<evidence type="ECO:0000313" key="1">
    <source>
        <dbReference type="EMBL" id="OKO93856.1"/>
    </source>
</evidence>
<reference evidence="1 2" key="1">
    <citation type="submission" date="2016-10" db="EMBL/GenBank/DDBJ databases">
        <title>Genome sequence of the ascomycete fungus Penicillium subrubescens.</title>
        <authorList>
            <person name="De Vries R.P."/>
            <person name="Peng M."/>
            <person name="Dilokpimol A."/>
            <person name="Hilden K."/>
            <person name="Makela M.R."/>
            <person name="Grigoriev I."/>
            <person name="Riley R."/>
            <person name="Granchi Z."/>
        </authorList>
    </citation>
    <scope>NUCLEOTIDE SEQUENCE [LARGE SCALE GENOMIC DNA]</scope>
    <source>
        <strain evidence="1 2">CBS 132785</strain>
    </source>
</reference>
<dbReference type="EMBL" id="MNBE01000723">
    <property type="protein sequence ID" value="OKO93856.1"/>
    <property type="molecule type" value="Genomic_DNA"/>
</dbReference>
<name>A0A1Q5T107_9EURO</name>
<evidence type="ECO:0000313" key="2">
    <source>
        <dbReference type="Proteomes" id="UP000186955"/>
    </source>
</evidence>
<dbReference type="Pfam" id="PF01042">
    <property type="entry name" value="Ribonuc_L-PSP"/>
    <property type="match status" value="1"/>
</dbReference>
<keyword evidence="2" id="KW-1185">Reference proteome</keyword>